<evidence type="ECO:0000313" key="8">
    <source>
        <dbReference type="EMBL" id="MCP0885964.1"/>
    </source>
</evidence>
<comment type="caution">
    <text evidence="8">The sequence shown here is derived from an EMBL/GenBank/DDBJ whole genome shotgun (WGS) entry which is preliminary data.</text>
</comment>
<dbReference type="Gene3D" id="3.40.50.150">
    <property type="entry name" value="Vaccinia Virus protein VP39"/>
    <property type="match status" value="1"/>
</dbReference>
<dbReference type="Proteomes" id="UP001139006">
    <property type="component" value="Unassembled WGS sequence"/>
</dbReference>
<dbReference type="Pfam" id="PF17827">
    <property type="entry name" value="PrmC_N"/>
    <property type="match status" value="1"/>
</dbReference>
<evidence type="ECO:0000259" key="7">
    <source>
        <dbReference type="Pfam" id="PF17827"/>
    </source>
</evidence>
<feature type="binding site" evidence="5">
    <location>
        <position position="185"/>
    </location>
    <ligand>
        <name>S-adenosyl-L-methionine</name>
        <dbReference type="ChEBI" id="CHEBI:59789"/>
    </ligand>
</feature>
<comment type="catalytic activity">
    <reaction evidence="4 5">
        <text>L-glutaminyl-[peptide chain release factor] + S-adenosyl-L-methionine = N(5)-methyl-L-glutaminyl-[peptide chain release factor] + S-adenosyl-L-homocysteine + H(+)</text>
        <dbReference type="Rhea" id="RHEA:42896"/>
        <dbReference type="Rhea" id="RHEA-COMP:10271"/>
        <dbReference type="Rhea" id="RHEA-COMP:10272"/>
        <dbReference type="ChEBI" id="CHEBI:15378"/>
        <dbReference type="ChEBI" id="CHEBI:30011"/>
        <dbReference type="ChEBI" id="CHEBI:57856"/>
        <dbReference type="ChEBI" id="CHEBI:59789"/>
        <dbReference type="ChEBI" id="CHEBI:61891"/>
        <dbReference type="EC" id="2.1.1.297"/>
    </reaction>
</comment>
<dbReference type="InterPro" id="IPR002052">
    <property type="entry name" value="DNA_methylase_N6_adenine_CS"/>
</dbReference>
<dbReference type="PROSITE" id="PS00092">
    <property type="entry name" value="N6_MTASE"/>
    <property type="match status" value="1"/>
</dbReference>
<gene>
    <name evidence="5 8" type="primary">prmC</name>
    <name evidence="8" type="ORF">LB941_01265</name>
</gene>
<dbReference type="PANTHER" id="PTHR18895">
    <property type="entry name" value="HEMK METHYLTRANSFERASE"/>
    <property type="match status" value="1"/>
</dbReference>
<dbReference type="Gene3D" id="1.10.8.10">
    <property type="entry name" value="DNA helicase RuvA subunit, C-terminal domain"/>
    <property type="match status" value="1"/>
</dbReference>
<feature type="domain" description="Release factor glutamine methyltransferase N-terminal" evidence="7">
    <location>
        <begin position="8"/>
        <end position="76"/>
    </location>
</feature>
<evidence type="ECO:0000256" key="1">
    <source>
        <dbReference type="ARBA" id="ARBA00022603"/>
    </source>
</evidence>
<dbReference type="GO" id="GO:0102559">
    <property type="term" value="F:peptide chain release factor N(5)-glutamine methyltransferase activity"/>
    <property type="evidence" value="ECO:0007669"/>
    <property type="project" value="UniProtKB-EC"/>
</dbReference>
<dbReference type="PANTHER" id="PTHR18895:SF74">
    <property type="entry name" value="MTRF1L RELEASE FACTOR GLUTAMINE METHYLTRANSFERASE"/>
    <property type="match status" value="1"/>
</dbReference>
<dbReference type="InterPro" id="IPR019874">
    <property type="entry name" value="RF_methyltr_PrmC"/>
</dbReference>
<reference evidence="8 9" key="1">
    <citation type="journal article" date="2023" name="Int. J. Syst. Evol. Microbiol.">
        <title>Ligilactobacillus ubinensis sp. nov., a novel species isolated from the wild ferment of a durian fruit (Durio zibethinus).</title>
        <authorList>
            <person name="Heng Y.C."/>
            <person name="Menon N."/>
            <person name="Chen B."/>
            <person name="Loo B.Z.L."/>
            <person name="Wong G.W.J."/>
            <person name="Lim A.C.H."/>
            <person name="Silvaraju S."/>
            <person name="Kittelmann S."/>
        </authorList>
    </citation>
    <scope>NUCLEOTIDE SEQUENCE [LARGE SCALE GENOMIC DNA]</scope>
    <source>
        <strain evidence="8 9">WILCCON 0076</strain>
    </source>
</reference>
<feature type="binding site" evidence="5">
    <location>
        <position position="144"/>
    </location>
    <ligand>
        <name>S-adenosyl-L-methionine</name>
        <dbReference type="ChEBI" id="CHEBI:59789"/>
    </ligand>
</feature>
<comment type="similarity">
    <text evidence="5">Belongs to the protein N5-glutamine methyltransferase family. PrmC subfamily.</text>
</comment>
<dbReference type="Pfam" id="PF05175">
    <property type="entry name" value="MTS"/>
    <property type="match status" value="1"/>
</dbReference>
<evidence type="ECO:0000256" key="2">
    <source>
        <dbReference type="ARBA" id="ARBA00022679"/>
    </source>
</evidence>
<comment type="caution">
    <text evidence="5">Lacks conserved residue(s) required for the propagation of feature annotation.</text>
</comment>
<dbReference type="InterPro" id="IPR050320">
    <property type="entry name" value="N5-glutamine_MTase"/>
</dbReference>
<protein>
    <recommendedName>
        <fullName evidence="5">Release factor glutamine methyltransferase</fullName>
        <shortName evidence="5">RF MTase</shortName>
        <ecNumber evidence="5">2.1.1.297</ecNumber>
    </recommendedName>
    <alternativeName>
        <fullName evidence="5">N5-glutamine methyltransferase PrmC</fullName>
    </alternativeName>
    <alternativeName>
        <fullName evidence="5">Protein-(glutamine-N5) MTase PrmC</fullName>
    </alternativeName>
    <alternativeName>
        <fullName evidence="5">Protein-glutamine N-methyltransferase PrmC</fullName>
    </alternativeName>
</protein>
<evidence type="ECO:0000256" key="4">
    <source>
        <dbReference type="ARBA" id="ARBA00048391"/>
    </source>
</evidence>
<feature type="binding site" evidence="5">
    <location>
        <begin position="121"/>
        <end position="125"/>
    </location>
    <ligand>
        <name>S-adenosyl-L-methionine</name>
        <dbReference type="ChEBI" id="CHEBI:59789"/>
    </ligand>
</feature>
<dbReference type="GO" id="GO:0032259">
    <property type="term" value="P:methylation"/>
    <property type="evidence" value="ECO:0007669"/>
    <property type="project" value="UniProtKB-KW"/>
</dbReference>
<name>A0A9X2FGI8_9LACO</name>
<evidence type="ECO:0000256" key="5">
    <source>
        <dbReference type="HAMAP-Rule" id="MF_02126"/>
    </source>
</evidence>
<dbReference type="RefSeq" id="WP_253358810.1">
    <property type="nucleotide sequence ID" value="NZ_JAIULA010000002.1"/>
</dbReference>
<dbReference type="EC" id="2.1.1.297" evidence="5"/>
<feature type="domain" description="Methyltransferase small" evidence="6">
    <location>
        <begin position="110"/>
        <end position="192"/>
    </location>
</feature>
<dbReference type="AlphaFoldDB" id="A0A9X2FGI8"/>
<evidence type="ECO:0000313" key="9">
    <source>
        <dbReference type="Proteomes" id="UP001139006"/>
    </source>
</evidence>
<dbReference type="InterPro" id="IPR004556">
    <property type="entry name" value="HemK-like"/>
</dbReference>
<keyword evidence="3 5" id="KW-0949">S-adenosyl-L-methionine</keyword>
<evidence type="ECO:0000259" key="6">
    <source>
        <dbReference type="Pfam" id="PF05175"/>
    </source>
</evidence>
<comment type="function">
    <text evidence="5">Methylates the class 1 translation termination release factors RF1/PrfA and RF2/PrfB on the glutamine residue of the universally conserved GGQ motif.</text>
</comment>
<dbReference type="InterPro" id="IPR007848">
    <property type="entry name" value="Small_mtfrase_dom"/>
</dbReference>
<dbReference type="InterPro" id="IPR040758">
    <property type="entry name" value="PrmC_N"/>
</dbReference>
<organism evidence="8 9">
    <name type="scientific">Ligilactobacillus ubinensis</name>
    <dbReference type="NCBI Taxonomy" id="2876789"/>
    <lineage>
        <taxon>Bacteria</taxon>
        <taxon>Bacillati</taxon>
        <taxon>Bacillota</taxon>
        <taxon>Bacilli</taxon>
        <taxon>Lactobacillales</taxon>
        <taxon>Lactobacillaceae</taxon>
        <taxon>Ligilactobacillus</taxon>
    </lineage>
</organism>
<dbReference type="InterPro" id="IPR029063">
    <property type="entry name" value="SAM-dependent_MTases_sf"/>
</dbReference>
<keyword evidence="1 5" id="KW-0489">Methyltransferase</keyword>
<dbReference type="GO" id="GO:0003676">
    <property type="term" value="F:nucleic acid binding"/>
    <property type="evidence" value="ECO:0007669"/>
    <property type="project" value="InterPro"/>
</dbReference>
<dbReference type="HAMAP" id="MF_02126">
    <property type="entry name" value="RF_methyltr_PrmC"/>
    <property type="match status" value="1"/>
</dbReference>
<sequence length="279" mass="32300">MHKITFFEAQKWAFSFSEQHGKAKEDVQFLLLGQMHWNLTHLLMNYQEIMPLDEWEIFQKNIKKCCEGYPPQYLLGYTNFFGLQLKVNADTLIPRPETEELVEWILTDCTQKRNLKIVDIGTGSGAIGLALKRQRPDFNITATDISTKALAVAQKNAQALNLMLNLKQSDLFSSLEEKYDIIVSNPPYIAYDEESFMDESVKKYEPQMALFADNHGLAIYQRLATEIKPYLKQNTRLYVEIGFKQGEAVLEIFKNKFKHATVTLKKDILGNDRMVRVKF</sequence>
<accession>A0A9X2FGI8</accession>
<evidence type="ECO:0000256" key="3">
    <source>
        <dbReference type="ARBA" id="ARBA00022691"/>
    </source>
</evidence>
<dbReference type="SUPFAM" id="SSF53335">
    <property type="entry name" value="S-adenosyl-L-methionine-dependent methyltransferases"/>
    <property type="match status" value="1"/>
</dbReference>
<dbReference type="NCBIfam" id="TIGR03534">
    <property type="entry name" value="RF_mod_PrmC"/>
    <property type="match status" value="1"/>
</dbReference>
<proteinExistence type="inferred from homology"/>
<dbReference type="NCBIfam" id="TIGR00536">
    <property type="entry name" value="hemK_fam"/>
    <property type="match status" value="1"/>
</dbReference>
<keyword evidence="9" id="KW-1185">Reference proteome</keyword>
<dbReference type="CDD" id="cd02440">
    <property type="entry name" value="AdoMet_MTases"/>
    <property type="match status" value="1"/>
</dbReference>
<feature type="binding site" evidence="5">
    <location>
        <begin position="185"/>
        <end position="188"/>
    </location>
    <ligand>
        <name>substrate</name>
    </ligand>
</feature>
<keyword evidence="2 5" id="KW-0808">Transferase</keyword>
<dbReference type="EMBL" id="JAIULA010000002">
    <property type="protein sequence ID" value="MCP0885964.1"/>
    <property type="molecule type" value="Genomic_DNA"/>
</dbReference>